<feature type="chain" id="PRO_5045200991" description="Kelch repeat protein" evidence="5">
    <location>
        <begin position="19"/>
        <end position="550"/>
    </location>
</feature>
<keyword evidence="4" id="KW-0812">Transmembrane</keyword>
<keyword evidence="4" id="KW-0472">Membrane</keyword>
<protein>
    <recommendedName>
        <fullName evidence="8">Kelch repeat protein</fullName>
    </recommendedName>
</protein>
<proteinExistence type="predicted"/>
<organism evidence="6 7">
    <name type="scientific">Apiospora rasikravindrae</name>
    <dbReference type="NCBI Taxonomy" id="990691"/>
    <lineage>
        <taxon>Eukaryota</taxon>
        <taxon>Fungi</taxon>
        <taxon>Dikarya</taxon>
        <taxon>Ascomycota</taxon>
        <taxon>Pezizomycotina</taxon>
        <taxon>Sordariomycetes</taxon>
        <taxon>Xylariomycetidae</taxon>
        <taxon>Amphisphaeriales</taxon>
        <taxon>Apiosporaceae</taxon>
        <taxon>Apiospora</taxon>
    </lineage>
</organism>
<dbReference type="PANTHER" id="PTHR47435">
    <property type="entry name" value="KELCH REPEAT PROTEIN (AFU_ORTHOLOGUE AFUA_5G12780)"/>
    <property type="match status" value="1"/>
</dbReference>
<sequence length="550" mass="58081">MKSLRAIAVLAGLSLVRGGSRLAKTISKRGFDNPTPENFLRRCFATIAVLDGYVYIDGGEVSQLIDGEVDKKHPSYLVNTTLSLSLASSWTNASVILRSIPKSAPRQNVPITWINAPRSSFYEWGGCTFQTAPPDNLIWKFIADGKGGGEWSQVAPSNIVVFNNAARPWNAGFTTHDSVGYALGGIISSESQVTGGDRTAISGLVSFDMGSLKWGNAPSVGGYGNSGTSWAGRMESIPFGQNGLLMVLGGCESSTANLKSATLVSWDVVNFVDPRTGVWYSQATTGSRPTSRQAFCSAGVQGPNGTYEIFIYGGSLGGQSQSAGADMYVLSLPSFVFFKLPNSGTPRTSHACALVGPLAKGRNKRVPRQMLSVGGTAGRNGQINSNYSSQYDADVDSYDTPRMIQDWYSQGGLDAVSWNTKDIKSMFTSGMNTGTSPGNKTSAAPSSTLTSPPATPESDSESSSSKPISAGAIAGGTIAGVAGIALLTTLAVLFPRCRRARQGQTPQQSPAQWSKPGLSSEADSMQQNHDGLEMPQPQQGLHCTELHSTH</sequence>
<feature type="compositionally biased region" description="Low complexity" evidence="3">
    <location>
        <begin position="441"/>
        <end position="452"/>
    </location>
</feature>
<accession>A0ABR1RSL9</accession>
<keyword evidence="7" id="KW-1185">Reference proteome</keyword>
<dbReference type="SUPFAM" id="SSF117281">
    <property type="entry name" value="Kelch motif"/>
    <property type="match status" value="1"/>
</dbReference>
<dbReference type="PANTHER" id="PTHR47435:SF4">
    <property type="entry name" value="KELCH REPEAT PROTEIN (AFU_ORTHOLOGUE AFUA_5G12780)"/>
    <property type="match status" value="1"/>
</dbReference>
<feature type="signal peptide" evidence="5">
    <location>
        <begin position="1"/>
        <end position="18"/>
    </location>
</feature>
<gene>
    <name evidence="6" type="ORF">PG993_013897</name>
</gene>
<dbReference type="InterPro" id="IPR015915">
    <property type="entry name" value="Kelch-typ_b-propeller"/>
</dbReference>
<dbReference type="EMBL" id="JAQQWK010000013">
    <property type="protein sequence ID" value="KAK8017571.1"/>
    <property type="molecule type" value="Genomic_DNA"/>
</dbReference>
<name>A0ABR1RSL9_9PEZI</name>
<keyword evidence="4" id="KW-1133">Transmembrane helix</keyword>
<keyword evidence="1" id="KW-0677">Repeat</keyword>
<dbReference type="Proteomes" id="UP001444661">
    <property type="component" value="Unassembled WGS sequence"/>
</dbReference>
<evidence type="ECO:0000256" key="1">
    <source>
        <dbReference type="ARBA" id="ARBA00022737"/>
    </source>
</evidence>
<evidence type="ECO:0000256" key="5">
    <source>
        <dbReference type="SAM" id="SignalP"/>
    </source>
</evidence>
<feature type="compositionally biased region" description="Polar residues" evidence="3">
    <location>
        <begin position="502"/>
        <end position="512"/>
    </location>
</feature>
<feature type="non-terminal residue" evidence="6">
    <location>
        <position position="550"/>
    </location>
</feature>
<keyword evidence="2" id="KW-0408">Iron</keyword>
<feature type="region of interest" description="Disordered" evidence="3">
    <location>
        <begin position="429"/>
        <end position="468"/>
    </location>
</feature>
<feature type="region of interest" description="Disordered" evidence="3">
    <location>
        <begin position="501"/>
        <end position="550"/>
    </location>
</feature>
<reference evidence="6 7" key="1">
    <citation type="submission" date="2023-01" db="EMBL/GenBank/DDBJ databases">
        <title>Analysis of 21 Apiospora genomes using comparative genomics revels a genus with tremendous synthesis potential of carbohydrate active enzymes and secondary metabolites.</title>
        <authorList>
            <person name="Sorensen T."/>
        </authorList>
    </citation>
    <scope>NUCLEOTIDE SEQUENCE [LARGE SCALE GENOMIC DNA]</scope>
    <source>
        <strain evidence="6 7">CBS 33761</strain>
    </source>
</reference>
<evidence type="ECO:0000256" key="4">
    <source>
        <dbReference type="SAM" id="Phobius"/>
    </source>
</evidence>
<feature type="transmembrane region" description="Helical" evidence="4">
    <location>
        <begin position="468"/>
        <end position="494"/>
    </location>
</feature>
<comment type="caution">
    <text evidence="6">The sequence shown here is derived from an EMBL/GenBank/DDBJ whole genome shotgun (WGS) entry which is preliminary data.</text>
</comment>
<evidence type="ECO:0000256" key="2">
    <source>
        <dbReference type="ARBA" id="ARBA00023004"/>
    </source>
</evidence>
<dbReference type="Gene3D" id="2.120.10.80">
    <property type="entry name" value="Kelch-type beta propeller"/>
    <property type="match status" value="1"/>
</dbReference>
<evidence type="ECO:0000313" key="6">
    <source>
        <dbReference type="EMBL" id="KAK8017571.1"/>
    </source>
</evidence>
<evidence type="ECO:0000256" key="3">
    <source>
        <dbReference type="SAM" id="MobiDB-lite"/>
    </source>
</evidence>
<evidence type="ECO:0008006" key="8">
    <source>
        <dbReference type="Google" id="ProtNLM"/>
    </source>
</evidence>
<evidence type="ECO:0000313" key="7">
    <source>
        <dbReference type="Proteomes" id="UP001444661"/>
    </source>
</evidence>
<feature type="compositionally biased region" description="Polar residues" evidence="3">
    <location>
        <begin position="429"/>
        <end position="440"/>
    </location>
</feature>
<keyword evidence="5" id="KW-0732">Signal</keyword>